<dbReference type="Proteomes" id="UP000021369">
    <property type="component" value="Unassembled WGS sequence"/>
</dbReference>
<organism evidence="3 4">
    <name type="scientific">Ruminococcus albus SY3</name>
    <dbReference type="NCBI Taxonomy" id="1341156"/>
    <lineage>
        <taxon>Bacteria</taxon>
        <taxon>Bacillati</taxon>
        <taxon>Bacillota</taxon>
        <taxon>Clostridia</taxon>
        <taxon>Eubacteriales</taxon>
        <taxon>Oscillospiraceae</taxon>
        <taxon>Ruminococcus</taxon>
    </lineage>
</organism>
<gene>
    <name evidence="3" type="ORF">RASY3_10060</name>
</gene>
<feature type="transmembrane region" description="Helical" evidence="1">
    <location>
        <begin position="420"/>
        <end position="445"/>
    </location>
</feature>
<dbReference type="Pfam" id="PF00069">
    <property type="entry name" value="Pkinase"/>
    <property type="match status" value="1"/>
</dbReference>
<dbReference type="PROSITE" id="PS50011">
    <property type="entry name" value="PROTEIN_KINASE_DOM"/>
    <property type="match status" value="1"/>
</dbReference>
<dbReference type="PANTHER" id="PTHR44167">
    <property type="entry name" value="OVARIAN-SPECIFIC SERINE/THREONINE-PROTEIN KINASE LOK-RELATED"/>
    <property type="match status" value="1"/>
</dbReference>
<dbReference type="OrthoDB" id="9788659at2"/>
<dbReference type="SUPFAM" id="SSF56112">
    <property type="entry name" value="Protein kinase-like (PK-like)"/>
    <property type="match status" value="1"/>
</dbReference>
<evidence type="ECO:0000313" key="3">
    <source>
        <dbReference type="EMBL" id="EXM40001.1"/>
    </source>
</evidence>
<evidence type="ECO:0000313" key="4">
    <source>
        <dbReference type="Proteomes" id="UP000021369"/>
    </source>
</evidence>
<proteinExistence type="predicted"/>
<keyword evidence="1" id="KW-0812">Transmembrane</keyword>
<dbReference type="AlphaFoldDB" id="A0A011VXP0"/>
<keyword evidence="1" id="KW-1133">Transmembrane helix</keyword>
<comment type="caution">
    <text evidence="3">The sequence shown here is derived from an EMBL/GenBank/DDBJ whole genome shotgun (WGS) entry which is preliminary data.</text>
</comment>
<dbReference type="GO" id="GO:0005524">
    <property type="term" value="F:ATP binding"/>
    <property type="evidence" value="ECO:0007669"/>
    <property type="project" value="InterPro"/>
</dbReference>
<dbReference type="InterPro" id="IPR008271">
    <property type="entry name" value="Ser/Thr_kinase_AS"/>
</dbReference>
<dbReference type="Gene3D" id="1.10.510.10">
    <property type="entry name" value="Transferase(Phosphotransferase) domain 1"/>
    <property type="match status" value="1"/>
</dbReference>
<dbReference type="PANTHER" id="PTHR44167:SF25">
    <property type="entry name" value="PROTEIN KINASE DOMAIN CONTAINING PROTEIN"/>
    <property type="match status" value="1"/>
</dbReference>
<sequence length="642" mass="75172">MQIHGTKFTYTIDTSYQDLYRYGDGFIARGTESIVYKGIRAAEGISSENICMSCVLKFKRRGTNDRILSRFKSKDLKIFNDLQGCRSVVRIYDLIEDLGDFSIKFEHVADGEEEFYINRHGFFCVVEEFIEGKTLEEFCLEYGDFPLVMRSNQAVTGFNDYSDESKMRTRKYVNDNDFCLRFQSVIYNFAVKLCDVLDYMHRNRILHMDIKPDNIMITNAGNEVVLIDFGRANYMDYGKDYVTVQFGGESLEEYGTVGYAAPEAYNLEMVPHAHFTSENLNEDMNGACRLTVESDIFSLGATLWECMNIFVLYMNNEEYRKKFLRGYHYQTFFDTSIMLNEETYCNRDLSLASVHFYEKLEQIIKKATRSRSYNYFDKSNKNYYHDYATLRNDIIDARERSPAVLRTDDIKVRNSFNVSAVFMGLLVTLLCFQSFLYFFGGYFAAHKIDSIMESYQVSKHDALRRAAEEQMKATDPDGRKKIYERIYDFYYNENEGTDKKVMSEEEAEDLAQLLDMIPDEEYSRTQFDKLLGNTDRQVLLVFSEYAAAADLDIKEDSECISYKLLEKIYESRQLRYANDCYESLVEYGDREEYNNLLAYLAKQLNTDEKIDKITEQRESDEPDALVRRSVKEYLDSFEERGV</sequence>
<dbReference type="PROSITE" id="PS00108">
    <property type="entry name" value="PROTEIN_KINASE_ST"/>
    <property type="match status" value="1"/>
</dbReference>
<dbReference type="RefSeq" id="WP_037287511.1">
    <property type="nucleotide sequence ID" value="NZ_JEOB01000002.1"/>
</dbReference>
<dbReference type="InterPro" id="IPR011009">
    <property type="entry name" value="Kinase-like_dom_sf"/>
</dbReference>
<reference evidence="3 4" key="1">
    <citation type="submission" date="2013-06" db="EMBL/GenBank/DDBJ databases">
        <title>Rumen cellulosomics: divergent fiber-degrading strategies revealed by comparative genome-wide analysis of six Ruminococcal strains.</title>
        <authorList>
            <person name="Dassa B."/>
            <person name="Borovok I."/>
            <person name="Lamed R."/>
            <person name="Flint H."/>
            <person name="Yeoman C.J."/>
            <person name="White B."/>
            <person name="Bayer E.A."/>
        </authorList>
    </citation>
    <scope>NUCLEOTIDE SEQUENCE [LARGE SCALE GENOMIC DNA]</scope>
    <source>
        <strain evidence="3 4">SY3</strain>
    </source>
</reference>
<evidence type="ECO:0000259" key="2">
    <source>
        <dbReference type="PROSITE" id="PS50011"/>
    </source>
</evidence>
<keyword evidence="4" id="KW-1185">Reference proteome</keyword>
<dbReference type="GO" id="GO:0005737">
    <property type="term" value="C:cytoplasm"/>
    <property type="evidence" value="ECO:0007669"/>
    <property type="project" value="TreeGrafter"/>
</dbReference>
<keyword evidence="3" id="KW-0418">Kinase</keyword>
<keyword evidence="1" id="KW-0472">Membrane</keyword>
<feature type="domain" description="Protein kinase" evidence="2">
    <location>
        <begin position="21"/>
        <end position="388"/>
    </location>
</feature>
<accession>A0A011VXP0</accession>
<protein>
    <submittedName>
        <fullName evidence="3">Serine/threonine protein kinase</fullName>
    </submittedName>
</protein>
<keyword evidence="3" id="KW-0808">Transferase</keyword>
<dbReference type="SMART" id="SM00220">
    <property type="entry name" value="S_TKc"/>
    <property type="match status" value="1"/>
</dbReference>
<dbReference type="GO" id="GO:0004674">
    <property type="term" value="F:protein serine/threonine kinase activity"/>
    <property type="evidence" value="ECO:0007669"/>
    <property type="project" value="UniProtKB-KW"/>
</dbReference>
<evidence type="ECO:0000256" key="1">
    <source>
        <dbReference type="SAM" id="Phobius"/>
    </source>
</evidence>
<name>A0A011VXP0_RUMAL</name>
<dbReference type="PATRIC" id="fig|1341156.4.peg.1313"/>
<dbReference type="EMBL" id="JEOB01000002">
    <property type="protein sequence ID" value="EXM40001.1"/>
    <property type="molecule type" value="Genomic_DNA"/>
</dbReference>
<keyword evidence="3" id="KW-0723">Serine/threonine-protein kinase</keyword>
<dbReference type="InterPro" id="IPR000719">
    <property type="entry name" value="Prot_kinase_dom"/>
</dbReference>